<dbReference type="Gene3D" id="3.30.930.30">
    <property type="match status" value="1"/>
</dbReference>
<evidence type="ECO:0000256" key="1">
    <source>
        <dbReference type="ARBA" id="ARBA00010657"/>
    </source>
</evidence>
<dbReference type="CDD" id="cd17242">
    <property type="entry name" value="MobM_relaxase"/>
    <property type="match status" value="1"/>
</dbReference>
<feature type="coiled-coil region" evidence="2">
    <location>
        <begin position="192"/>
        <end position="226"/>
    </location>
</feature>
<protein>
    <submittedName>
        <fullName evidence="4">Plasmid recombination enzyme</fullName>
    </submittedName>
</protein>
<name>A0A162GJB9_LACPN</name>
<dbReference type="Pfam" id="PF01076">
    <property type="entry name" value="Mob_Pre"/>
    <property type="match status" value="1"/>
</dbReference>
<dbReference type="InterPro" id="IPR001668">
    <property type="entry name" value="Mob_Pre"/>
</dbReference>
<sequence length="361" mass="42018">MSYLVANMQKLKADNLVGLGNHDQRRTRHHKNTDIDVDRSDLNYDLVAGRTNHFKTDIEAYINEHKTSQRAVRKDAVLVNEWIISSDSNFFADLTAADTRKYFETARNYFAEKFGEENIRYAIVHLDESTPHMHMGIVPFDDEYKLSAKRVFNRAALQNVQDQLPVYLRQHGFDVERGIQESQHKSLTVPEYKAMREDLKKATLQKREIQAELEDARKRLAELKPRDQQEIESKPTLLSKDKVVVRKSDLHDLESRAAVSDIYNQQQNRLKLDNQSLNYQLLEVKDNNYDLSKKNEKLQKLVDTLQGIVRSVDRFLQRKLGVGLPSEWLERAGLKEPSKKAPQRPQERSERQHDELDGPSL</sequence>
<gene>
    <name evidence="4" type="ORF">Lp19_1151</name>
</gene>
<comment type="caution">
    <text evidence="4">The sequence shown here is derived from an EMBL/GenBank/DDBJ whole genome shotgun (WGS) entry which is preliminary data.</text>
</comment>
<reference evidence="4 5" key="1">
    <citation type="submission" date="2016-03" db="EMBL/GenBank/DDBJ databases">
        <title>Comparative genomics of 54 Lactobacillus plantarum strains reveals genomic uncoupling from niche constraints.</title>
        <authorList>
            <person name="Martino M.E."/>
        </authorList>
    </citation>
    <scope>NUCLEOTIDE SEQUENCE [LARGE SCALE GENOMIC DNA]</scope>
    <source>
        <strain evidence="4 5">19.1</strain>
    </source>
</reference>
<evidence type="ECO:0000313" key="5">
    <source>
        <dbReference type="Proteomes" id="UP000076882"/>
    </source>
</evidence>
<evidence type="ECO:0000313" key="4">
    <source>
        <dbReference type="EMBL" id="KZU96054.1"/>
    </source>
</evidence>
<dbReference type="PATRIC" id="fig|1590.201.peg.912"/>
<proteinExistence type="inferred from homology"/>
<evidence type="ECO:0000256" key="3">
    <source>
        <dbReference type="SAM" id="MobiDB-lite"/>
    </source>
</evidence>
<evidence type="ECO:0000256" key="2">
    <source>
        <dbReference type="SAM" id="Coils"/>
    </source>
</evidence>
<feature type="region of interest" description="Disordered" evidence="3">
    <location>
        <begin position="331"/>
        <end position="361"/>
    </location>
</feature>
<organism evidence="4 5">
    <name type="scientific">Lactiplantibacillus plantarum</name>
    <name type="common">Lactobacillus plantarum</name>
    <dbReference type="NCBI Taxonomy" id="1590"/>
    <lineage>
        <taxon>Bacteria</taxon>
        <taxon>Bacillati</taxon>
        <taxon>Bacillota</taxon>
        <taxon>Bacilli</taxon>
        <taxon>Lactobacillales</taxon>
        <taxon>Lactobacillaceae</taxon>
        <taxon>Lactiplantibacillus</taxon>
    </lineage>
</organism>
<dbReference type="Proteomes" id="UP000076882">
    <property type="component" value="Unassembled WGS sequence"/>
</dbReference>
<dbReference type="GO" id="GO:0003677">
    <property type="term" value="F:DNA binding"/>
    <property type="evidence" value="ECO:0007669"/>
    <property type="project" value="InterPro"/>
</dbReference>
<dbReference type="EMBL" id="LUXM01000021">
    <property type="protein sequence ID" value="KZU96054.1"/>
    <property type="molecule type" value="Genomic_DNA"/>
</dbReference>
<dbReference type="AlphaFoldDB" id="A0A162GJB9"/>
<keyword evidence="2" id="KW-0175">Coiled coil</keyword>
<dbReference type="NCBIfam" id="NF041497">
    <property type="entry name" value="MobV"/>
    <property type="match status" value="1"/>
</dbReference>
<dbReference type="GO" id="GO:0006310">
    <property type="term" value="P:DNA recombination"/>
    <property type="evidence" value="ECO:0007669"/>
    <property type="project" value="InterPro"/>
</dbReference>
<comment type="similarity">
    <text evidence="1">Belongs to the plasmid mobilization pre family.</text>
</comment>
<accession>A0A162GJB9</accession>